<proteinExistence type="predicted"/>
<dbReference type="EMBL" id="JACCCZ010000001">
    <property type="protein sequence ID" value="NYG04462.1"/>
    <property type="molecule type" value="Genomic_DNA"/>
</dbReference>
<evidence type="ECO:0000256" key="1">
    <source>
        <dbReference type="SAM" id="Phobius"/>
    </source>
</evidence>
<reference evidence="2 3" key="1">
    <citation type="submission" date="2020-07" db="EMBL/GenBank/DDBJ databases">
        <title>Sequencing the genomes of 1000 actinobacteria strains.</title>
        <authorList>
            <person name="Klenk H.-P."/>
        </authorList>
    </citation>
    <scope>NUCLEOTIDE SEQUENCE [LARGE SCALE GENOMIC DNA]</scope>
    <source>
        <strain evidence="2 3">DSM 44749</strain>
    </source>
</reference>
<evidence type="ECO:0000313" key="2">
    <source>
        <dbReference type="EMBL" id="NYG04462.1"/>
    </source>
</evidence>
<gene>
    <name evidence="2" type="ORF">HDA37_004747</name>
</gene>
<keyword evidence="1" id="KW-0812">Transmembrane</keyword>
<protein>
    <submittedName>
        <fullName evidence="2">ABC-2 type transport system permease protein</fullName>
    </submittedName>
</protein>
<dbReference type="AlphaFoldDB" id="A0A852WGH5"/>
<comment type="caution">
    <text evidence="2">The sequence shown here is derived from an EMBL/GenBank/DDBJ whole genome shotgun (WGS) entry which is preliminary data.</text>
</comment>
<keyword evidence="1" id="KW-1133">Transmembrane helix</keyword>
<sequence>MFGGPRRPPGLLAEIGRTLPCGATSELLGTAWRGVPPDTGAVVGLVVAVLVGVLVGVVGAVRLFRWDR</sequence>
<organism evidence="2 3">
    <name type="scientific">Pseudonocardia alni</name>
    <name type="common">Amycolata alni</name>
    <dbReference type="NCBI Taxonomy" id="33907"/>
    <lineage>
        <taxon>Bacteria</taxon>
        <taxon>Bacillati</taxon>
        <taxon>Actinomycetota</taxon>
        <taxon>Actinomycetes</taxon>
        <taxon>Pseudonocardiales</taxon>
        <taxon>Pseudonocardiaceae</taxon>
        <taxon>Pseudonocardia</taxon>
    </lineage>
</organism>
<evidence type="ECO:0000313" key="3">
    <source>
        <dbReference type="Proteomes" id="UP000549695"/>
    </source>
</evidence>
<dbReference type="Proteomes" id="UP000549695">
    <property type="component" value="Unassembled WGS sequence"/>
</dbReference>
<dbReference type="GeneID" id="98054415"/>
<name>A0A852WGH5_PSEA5</name>
<accession>A0A852WGH5</accession>
<keyword evidence="3" id="KW-1185">Reference proteome</keyword>
<feature type="transmembrane region" description="Helical" evidence="1">
    <location>
        <begin position="41"/>
        <end position="64"/>
    </location>
</feature>
<dbReference type="RefSeq" id="WP_179762284.1">
    <property type="nucleotide sequence ID" value="NZ_BAAAJZ010000012.1"/>
</dbReference>
<keyword evidence="1" id="KW-0472">Membrane</keyword>